<evidence type="ECO:0000259" key="3">
    <source>
        <dbReference type="Pfam" id="PF14901"/>
    </source>
</evidence>
<dbReference type="AlphaFoldDB" id="A0AAD9V0L7"/>
<feature type="compositionally biased region" description="Basic and acidic residues" evidence="1">
    <location>
        <begin position="502"/>
        <end position="523"/>
    </location>
</feature>
<evidence type="ECO:0000256" key="2">
    <source>
        <dbReference type="SAM" id="Phobius"/>
    </source>
</evidence>
<proteinExistence type="predicted"/>
<feature type="compositionally biased region" description="Basic and acidic residues" evidence="1">
    <location>
        <begin position="541"/>
        <end position="555"/>
    </location>
</feature>
<feature type="region of interest" description="Disordered" evidence="1">
    <location>
        <begin position="96"/>
        <end position="128"/>
    </location>
</feature>
<evidence type="ECO:0000313" key="5">
    <source>
        <dbReference type="Proteomes" id="UP001249851"/>
    </source>
</evidence>
<feature type="compositionally biased region" description="Polar residues" evidence="1">
    <location>
        <begin position="474"/>
        <end position="483"/>
    </location>
</feature>
<dbReference type="PANTHER" id="PTHR44665">
    <property type="entry name" value="DNAJ HOMOLOG SUBFAMILY C MEMBER 14"/>
    <property type="match status" value="1"/>
</dbReference>
<comment type="caution">
    <text evidence="4">The sequence shown here is derived from an EMBL/GenBank/DDBJ whole genome shotgun (WGS) entry which is preliminary data.</text>
</comment>
<dbReference type="PANTHER" id="PTHR44665:SF1">
    <property type="entry name" value="DNAJ HOMOLOG SUBFAMILY C MEMBER 14"/>
    <property type="match status" value="1"/>
</dbReference>
<keyword evidence="2" id="KW-0812">Transmembrane</keyword>
<feature type="compositionally biased region" description="Polar residues" evidence="1">
    <location>
        <begin position="525"/>
        <end position="535"/>
    </location>
</feature>
<protein>
    <recommendedName>
        <fullName evidence="3">Cleavage inducing molecular chaperone Jiv domain-containing protein</fullName>
    </recommendedName>
</protein>
<feature type="compositionally biased region" description="Basic and acidic residues" evidence="1">
    <location>
        <begin position="450"/>
        <end position="472"/>
    </location>
</feature>
<keyword evidence="2" id="KW-1133">Transmembrane helix</keyword>
<evidence type="ECO:0000256" key="1">
    <source>
        <dbReference type="SAM" id="MobiDB-lite"/>
    </source>
</evidence>
<name>A0AAD9V0L7_ACRCE</name>
<sequence length="853" mass="96670">MEASARHSKDADREQAEKFYDQALLLVDCCKIPEAVTLLDQAVKLDPNSELYRETLEFLHTSGLTSTNSLQKGEQESSYASVTRSKLNVKYDKENTHPNEWKTKHPTIGHSGSRGDCPTGTSSTRTPASFVKSTIDHPWASYMQKNLKRKKNQTSHIDSLSEIYIPPGNDMCFTQGTSCNLKDDGDQEEIEISSVDACEGSQQTKQEDERHVVFPQVDHCITPETNIYSCTDSEEPMFRAGAPVELVQDNLVDNSDGVDHHKKSKCLENCHSHCNDQGVSFDSKFVQELCNARESVTDEWTKYYDVLCDGLNDSTDSNHSDALRHTLPLDSDPTDTLDEMNDSKGIRHKDHSLGNHVRSNSVPCASNRDACSKCEHLQTKANSVATPTKTRIHFVKGACVSSTASPSCTSHQERKNDSKDSSVKSPMSQSEQDFYRNLKYYFGAGKVKTRKAEPKTENREISEKKEKNKGTVEENLTNTSSFGTVPDESLREDQIDSQSDIVNERGMESERSKADHIDFEVKDNIVQSSDAKSLHNNSESENNKNQKSCRHEKNRPPNKRPKSNREKDGSKTKVPSKNGHVNNLNEGASQSHISDRNKSGVKGKTRMDSNVKCEKLSRPELASELKEKLRQRQKQRRAAHTEVIGINAILNDLYFSGVTVLSKCWEILKSILYYIFVLFVLILSFLICGRCCYKAHVTKQRCRSLQNPDKQAAEAFQILSNSFDILGDPVKRSNYDTEMAWKRREERGDLWAESSFFGFKLHFYACMEGDIFDVTEWAACQGLGKYRSGVDPHTVYLKLQTLPSHHGGFPSRSEDEDLENFFRSYFDQFTHPREERNNGPQKQARPKKRKKKR</sequence>
<feature type="region of interest" description="Disordered" evidence="1">
    <location>
        <begin position="341"/>
        <end position="360"/>
    </location>
</feature>
<feature type="compositionally biased region" description="Basic and acidic residues" evidence="1">
    <location>
        <begin position="411"/>
        <end position="422"/>
    </location>
</feature>
<keyword evidence="5" id="KW-1185">Reference proteome</keyword>
<evidence type="ECO:0000313" key="4">
    <source>
        <dbReference type="EMBL" id="KAK2556757.1"/>
    </source>
</evidence>
<gene>
    <name evidence="4" type="ORF">P5673_021317</name>
</gene>
<reference evidence="4" key="1">
    <citation type="journal article" date="2023" name="G3 (Bethesda)">
        <title>Whole genome assembly and annotation of the endangered Caribbean coral Acropora cervicornis.</title>
        <authorList>
            <person name="Selwyn J.D."/>
            <person name="Vollmer S.V."/>
        </authorList>
    </citation>
    <scope>NUCLEOTIDE SEQUENCE</scope>
    <source>
        <strain evidence="4">K2</strain>
    </source>
</reference>
<dbReference type="InterPro" id="IPR052317">
    <property type="entry name" value="Viral_replicn-host_int_reg"/>
</dbReference>
<feature type="domain" description="Cleavage inducing molecular chaperone Jiv" evidence="3">
    <location>
        <begin position="746"/>
        <end position="794"/>
    </location>
</feature>
<dbReference type="PROSITE" id="PS00636">
    <property type="entry name" value="DNAJ_1"/>
    <property type="match status" value="1"/>
</dbReference>
<dbReference type="InterPro" id="IPR032843">
    <property type="entry name" value="Jiv"/>
</dbReference>
<feature type="transmembrane region" description="Helical" evidence="2">
    <location>
        <begin position="671"/>
        <end position="693"/>
    </location>
</feature>
<dbReference type="InterPro" id="IPR018253">
    <property type="entry name" value="DnaJ_domain_CS"/>
</dbReference>
<dbReference type="Pfam" id="PF14901">
    <property type="entry name" value="Jiv90"/>
    <property type="match status" value="1"/>
</dbReference>
<feature type="compositionally biased region" description="Polar residues" evidence="1">
    <location>
        <begin position="573"/>
        <end position="592"/>
    </location>
</feature>
<organism evidence="4 5">
    <name type="scientific">Acropora cervicornis</name>
    <name type="common">Staghorn coral</name>
    <dbReference type="NCBI Taxonomy" id="6130"/>
    <lineage>
        <taxon>Eukaryota</taxon>
        <taxon>Metazoa</taxon>
        <taxon>Cnidaria</taxon>
        <taxon>Anthozoa</taxon>
        <taxon>Hexacorallia</taxon>
        <taxon>Scleractinia</taxon>
        <taxon>Astrocoeniina</taxon>
        <taxon>Acroporidae</taxon>
        <taxon>Acropora</taxon>
    </lineage>
</organism>
<reference evidence="4" key="2">
    <citation type="journal article" date="2023" name="Science">
        <title>Genomic signatures of disease resistance in endangered staghorn corals.</title>
        <authorList>
            <person name="Vollmer S.V."/>
            <person name="Selwyn J.D."/>
            <person name="Despard B.A."/>
            <person name="Roesel C.L."/>
        </authorList>
    </citation>
    <scope>NUCLEOTIDE SEQUENCE</scope>
    <source>
        <strain evidence="4">K2</strain>
    </source>
</reference>
<feature type="region of interest" description="Disordered" evidence="1">
    <location>
        <begin position="401"/>
        <end position="430"/>
    </location>
</feature>
<accession>A0AAD9V0L7</accession>
<feature type="compositionally biased region" description="Polar residues" evidence="1">
    <location>
        <begin position="401"/>
        <end position="410"/>
    </location>
</feature>
<feature type="region of interest" description="Disordered" evidence="1">
    <location>
        <begin position="448"/>
        <end position="609"/>
    </location>
</feature>
<feature type="compositionally biased region" description="Basic residues" evidence="1">
    <location>
        <begin position="844"/>
        <end position="853"/>
    </location>
</feature>
<dbReference type="Proteomes" id="UP001249851">
    <property type="component" value="Unassembled WGS sequence"/>
</dbReference>
<dbReference type="EMBL" id="JARQWQ010000054">
    <property type="protein sequence ID" value="KAK2556757.1"/>
    <property type="molecule type" value="Genomic_DNA"/>
</dbReference>
<feature type="region of interest" description="Disordered" evidence="1">
    <location>
        <begin position="828"/>
        <end position="853"/>
    </location>
</feature>
<keyword evidence="2" id="KW-0472">Membrane</keyword>